<dbReference type="Pfam" id="PF08890">
    <property type="entry name" value="Phage_TAC_5"/>
    <property type="match status" value="1"/>
</dbReference>
<name>A0A9D1THB0_9FIRM</name>
<evidence type="ECO:0000313" key="1">
    <source>
        <dbReference type="EMBL" id="HIV61887.1"/>
    </source>
</evidence>
<organism evidence="1 2">
    <name type="scientific">Candidatus Butyricicoccus avistercoris</name>
    <dbReference type="NCBI Taxonomy" id="2838518"/>
    <lineage>
        <taxon>Bacteria</taxon>
        <taxon>Bacillati</taxon>
        <taxon>Bacillota</taxon>
        <taxon>Clostridia</taxon>
        <taxon>Eubacteriales</taxon>
        <taxon>Butyricicoccaceae</taxon>
        <taxon>Butyricicoccus</taxon>
    </lineage>
</organism>
<dbReference type="InterPro" id="IPR014986">
    <property type="entry name" value="XkdN-like"/>
</dbReference>
<evidence type="ECO:0000313" key="2">
    <source>
        <dbReference type="Proteomes" id="UP000886808"/>
    </source>
</evidence>
<sequence>MDILKELLGLSARENKTQQVKLLDLSKRAKKDMIFTVRELSYNEIKNILDMAENNPTADIKMHIVLKGVVEPSLKNKELLQHYNAPTPAELLPKILSAGEITELSDIIQKLSGYKKITAQLIQQEAAEKVKKN</sequence>
<proteinExistence type="predicted"/>
<accession>A0A9D1THB0</accession>
<protein>
    <recommendedName>
        <fullName evidence="3">XkdN-like protein</fullName>
    </recommendedName>
</protein>
<evidence type="ECO:0008006" key="3">
    <source>
        <dbReference type="Google" id="ProtNLM"/>
    </source>
</evidence>
<dbReference type="Gene3D" id="3.30.2220.30">
    <property type="match status" value="1"/>
</dbReference>
<dbReference type="EMBL" id="DXIE01000026">
    <property type="protein sequence ID" value="HIV61887.1"/>
    <property type="molecule type" value="Genomic_DNA"/>
</dbReference>
<gene>
    <name evidence="1" type="ORF">H9746_03435</name>
</gene>
<dbReference type="AlphaFoldDB" id="A0A9D1THB0"/>
<reference evidence="1" key="2">
    <citation type="submission" date="2021-04" db="EMBL/GenBank/DDBJ databases">
        <authorList>
            <person name="Gilroy R."/>
        </authorList>
    </citation>
    <scope>NUCLEOTIDE SEQUENCE</scope>
    <source>
        <strain evidence="1">CHK193-4272</strain>
    </source>
</reference>
<dbReference type="InterPro" id="IPR038559">
    <property type="entry name" value="XkdN-like_sf"/>
</dbReference>
<reference evidence="1" key="1">
    <citation type="journal article" date="2021" name="PeerJ">
        <title>Extensive microbial diversity within the chicken gut microbiome revealed by metagenomics and culture.</title>
        <authorList>
            <person name="Gilroy R."/>
            <person name="Ravi A."/>
            <person name="Getino M."/>
            <person name="Pursley I."/>
            <person name="Horton D.L."/>
            <person name="Alikhan N.F."/>
            <person name="Baker D."/>
            <person name="Gharbi K."/>
            <person name="Hall N."/>
            <person name="Watson M."/>
            <person name="Adriaenssens E.M."/>
            <person name="Foster-Nyarko E."/>
            <person name="Jarju S."/>
            <person name="Secka A."/>
            <person name="Antonio M."/>
            <person name="Oren A."/>
            <person name="Chaudhuri R.R."/>
            <person name="La Ragione R."/>
            <person name="Hildebrand F."/>
            <person name="Pallen M.J."/>
        </authorList>
    </citation>
    <scope>NUCLEOTIDE SEQUENCE</scope>
    <source>
        <strain evidence="1">CHK193-4272</strain>
    </source>
</reference>
<comment type="caution">
    <text evidence="1">The sequence shown here is derived from an EMBL/GenBank/DDBJ whole genome shotgun (WGS) entry which is preliminary data.</text>
</comment>
<dbReference type="Proteomes" id="UP000886808">
    <property type="component" value="Unassembled WGS sequence"/>
</dbReference>